<accession>A0A4R2NF25</accession>
<dbReference type="Proteomes" id="UP000295182">
    <property type="component" value="Unassembled WGS sequence"/>
</dbReference>
<organism evidence="2 3">
    <name type="scientific">Simplicispira metamorpha</name>
    <dbReference type="NCBI Taxonomy" id="80881"/>
    <lineage>
        <taxon>Bacteria</taxon>
        <taxon>Pseudomonadati</taxon>
        <taxon>Pseudomonadota</taxon>
        <taxon>Betaproteobacteria</taxon>
        <taxon>Burkholderiales</taxon>
        <taxon>Comamonadaceae</taxon>
        <taxon>Simplicispira</taxon>
    </lineage>
</organism>
<dbReference type="AlphaFoldDB" id="A0A4R2NF25"/>
<protein>
    <submittedName>
        <fullName evidence="2">K+-transporting ATPase KdpF subunit</fullName>
    </submittedName>
</protein>
<evidence type="ECO:0000313" key="2">
    <source>
        <dbReference type="EMBL" id="TCP19891.1"/>
    </source>
</evidence>
<proteinExistence type="predicted"/>
<keyword evidence="1" id="KW-0472">Membrane</keyword>
<name>A0A4R2NF25_9BURK</name>
<dbReference type="GO" id="GO:0008556">
    <property type="term" value="F:P-type potassium transmembrane transporter activity"/>
    <property type="evidence" value="ECO:0007669"/>
    <property type="project" value="InterPro"/>
</dbReference>
<keyword evidence="1" id="KW-0812">Transmembrane</keyword>
<keyword evidence="3" id="KW-1185">Reference proteome</keyword>
<evidence type="ECO:0000256" key="1">
    <source>
        <dbReference type="SAM" id="Phobius"/>
    </source>
</evidence>
<gene>
    <name evidence="2" type="ORF">EV674_103122</name>
</gene>
<dbReference type="InterPro" id="IPR011726">
    <property type="entry name" value="KdpF"/>
</dbReference>
<comment type="caution">
    <text evidence="2">The sequence shown here is derived from an EMBL/GenBank/DDBJ whole genome shotgun (WGS) entry which is preliminary data.</text>
</comment>
<sequence length="29" mass="3179">MTALYWCSGLAAAGLFIYLVVALVRAEEF</sequence>
<dbReference type="GO" id="GO:0005886">
    <property type="term" value="C:plasma membrane"/>
    <property type="evidence" value="ECO:0007669"/>
    <property type="project" value="InterPro"/>
</dbReference>
<reference evidence="2 3" key="1">
    <citation type="submission" date="2019-03" db="EMBL/GenBank/DDBJ databases">
        <title>Genomic Encyclopedia of Type Strains, Phase IV (KMG-IV): sequencing the most valuable type-strain genomes for metagenomic binning, comparative biology and taxonomic classification.</title>
        <authorList>
            <person name="Goeker M."/>
        </authorList>
    </citation>
    <scope>NUCLEOTIDE SEQUENCE [LARGE SCALE GENOMIC DNA]</scope>
    <source>
        <strain evidence="2 3">DSM 1837</strain>
    </source>
</reference>
<dbReference type="EMBL" id="SLXH01000003">
    <property type="protein sequence ID" value="TCP19891.1"/>
    <property type="molecule type" value="Genomic_DNA"/>
</dbReference>
<dbReference type="Pfam" id="PF09604">
    <property type="entry name" value="Potass_KdpF"/>
    <property type="match status" value="1"/>
</dbReference>
<feature type="transmembrane region" description="Helical" evidence="1">
    <location>
        <begin position="6"/>
        <end position="24"/>
    </location>
</feature>
<dbReference type="RefSeq" id="WP_119012874.1">
    <property type="nucleotide sequence ID" value="NZ_QXNC01000010.1"/>
</dbReference>
<keyword evidence="1" id="KW-1133">Transmembrane helix</keyword>
<evidence type="ECO:0000313" key="3">
    <source>
        <dbReference type="Proteomes" id="UP000295182"/>
    </source>
</evidence>
<dbReference type="NCBIfam" id="TIGR02115">
    <property type="entry name" value="potass_kdpF"/>
    <property type="match status" value="1"/>
</dbReference>